<name>A0A1E5E0W2_9VIBR</name>
<reference evidence="1 2" key="1">
    <citation type="journal article" date="2012" name="Science">
        <title>Ecological populations of bacteria act as socially cohesive units of antibiotic production and resistance.</title>
        <authorList>
            <person name="Cordero O.X."/>
            <person name="Wildschutte H."/>
            <person name="Kirkup B."/>
            <person name="Proehl S."/>
            <person name="Ngo L."/>
            <person name="Hussain F."/>
            <person name="Le Roux F."/>
            <person name="Mincer T."/>
            <person name="Polz M.F."/>
        </authorList>
    </citation>
    <scope>NUCLEOTIDE SEQUENCE [LARGE SCALE GENOMIC DNA]</scope>
    <source>
        <strain evidence="1 2">1S-45</strain>
    </source>
</reference>
<accession>A0A1E5E0W2</accession>
<evidence type="ECO:0000313" key="2">
    <source>
        <dbReference type="Proteomes" id="UP000094070"/>
    </source>
</evidence>
<dbReference type="EMBL" id="AJYK02000083">
    <property type="protein sequence ID" value="OEF23837.1"/>
    <property type="molecule type" value="Genomic_DNA"/>
</dbReference>
<gene>
    <name evidence="1" type="ORF">A1QC_10945</name>
</gene>
<comment type="caution">
    <text evidence="1">The sequence shown here is derived from an EMBL/GenBank/DDBJ whole genome shotgun (WGS) entry which is preliminary data.</text>
</comment>
<organism evidence="1 2">
    <name type="scientific">Vibrio rumoiensis 1S-45</name>
    <dbReference type="NCBI Taxonomy" id="1188252"/>
    <lineage>
        <taxon>Bacteria</taxon>
        <taxon>Pseudomonadati</taxon>
        <taxon>Pseudomonadota</taxon>
        <taxon>Gammaproteobacteria</taxon>
        <taxon>Vibrionales</taxon>
        <taxon>Vibrionaceae</taxon>
        <taxon>Vibrio</taxon>
    </lineage>
</organism>
<evidence type="ECO:0000313" key="1">
    <source>
        <dbReference type="EMBL" id="OEF23837.1"/>
    </source>
</evidence>
<dbReference type="AlphaFoldDB" id="A0A1E5E0W2"/>
<dbReference type="Proteomes" id="UP000094070">
    <property type="component" value="Unassembled WGS sequence"/>
</dbReference>
<sequence>MNSLYSMKILNEIERYISTKHPERIEEFRGISNVMSNKNIYLWIDTNINKTEELNELMKDYFFSIH</sequence>
<keyword evidence="2" id="KW-1185">Reference proteome</keyword>
<protein>
    <submittedName>
        <fullName evidence="1">Uncharacterized protein</fullName>
    </submittedName>
</protein>
<proteinExistence type="predicted"/>